<keyword evidence="1" id="KW-0175">Coiled coil</keyword>
<accession>A0AAN9EB47</accession>
<dbReference type="PANTHER" id="PTHR33735">
    <property type="entry name" value="EXPRESSED PROTEIN"/>
    <property type="match status" value="1"/>
</dbReference>
<protein>
    <submittedName>
        <fullName evidence="2">Uncharacterized protein</fullName>
    </submittedName>
</protein>
<dbReference type="EMBL" id="JAYWIO010000007">
    <property type="protein sequence ID" value="KAK7252297.1"/>
    <property type="molecule type" value="Genomic_DNA"/>
</dbReference>
<keyword evidence="3" id="KW-1185">Reference proteome</keyword>
<dbReference type="Proteomes" id="UP001372338">
    <property type="component" value="Unassembled WGS sequence"/>
</dbReference>
<reference evidence="2 3" key="1">
    <citation type="submission" date="2024-01" db="EMBL/GenBank/DDBJ databases">
        <title>The genomes of 5 underutilized Papilionoideae crops provide insights into root nodulation and disease resistanc.</title>
        <authorList>
            <person name="Yuan L."/>
        </authorList>
    </citation>
    <scope>NUCLEOTIDE SEQUENCE [LARGE SCALE GENOMIC DNA]</scope>
    <source>
        <strain evidence="2">ZHUSHIDOU_FW_LH</strain>
        <tissue evidence="2">Leaf</tissue>
    </source>
</reference>
<dbReference type="AlphaFoldDB" id="A0AAN9EB47"/>
<proteinExistence type="predicted"/>
<comment type="caution">
    <text evidence="2">The sequence shown here is derived from an EMBL/GenBank/DDBJ whole genome shotgun (WGS) entry which is preliminary data.</text>
</comment>
<evidence type="ECO:0000313" key="3">
    <source>
        <dbReference type="Proteomes" id="UP001372338"/>
    </source>
</evidence>
<feature type="coiled-coil region" evidence="1">
    <location>
        <begin position="182"/>
        <end position="209"/>
    </location>
</feature>
<sequence>MSRKGSWITLKFRSVLDVVRVSRFQSSYGGLQRQTPIMSPANVGSGYWMNPGLQFFSTNNSNTSTNANGSRDLKDVKVTPQASTSAIFTFPSWLRWVLGSILSLLLPFWKHNWEKLQRIEGEAEVVIEEVEKVAQVVEKVATVAEKLSEDIAEKLPEDGKLKEAALVVEHASKQIVHGAQLTEEFIHKVEELEKDLDDLESLVEPVIDKIVKKE</sequence>
<organism evidence="2 3">
    <name type="scientific">Crotalaria pallida</name>
    <name type="common">Smooth rattlebox</name>
    <name type="synonym">Crotalaria striata</name>
    <dbReference type="NCBI Taxonomy" id="3830"/>
    <lineage>
        <taxon>Eukaryota</taxon>
        <taxon>Viridiplantae</taxon>
        <taxon>Streptophyta</taxon>
        <taxon>Embryophyta</taxon>
        <taxon>Tracheophyta</taxon>
        <taxon>Spermatophyta</taxon>
        <taxon>Magnoliopsida</taxon>
        <taxon>eudicotyledons</taxon>
        <taxon>Gunneridae</taxon>
        <taxon>Pentapetalae</taxon>
        <taxon>rosids</taxon>
        <taxon>fabids</taxon>
        <taxon>Fabales</taxon>
        <taxon>Fabaceae</taxon>
        <taxon>Papilionoideae</taxon>
        <taxon>50 kb inversion clade</taxon>
        <taxon>genistoids sensu lato</taxon>
        <taxon>core genistoids</taxon>
        <taxon>Crotalarieae</taxon>
        <taxon>Crotalaria</taxon>
    </lineage>
</organism>
<evidence type="ECO:0000313" key="2">
    <source>
        <dbReference type="EMBL" id="KAK7252297.1"/>
    </source>
</evidence>
<dbReference type="PANTHER" id="PTHR33735:SF10">
    <property type="entry name" value="EXPRESSED PROTEIN"/>
    <property type="match status" value="1"/>
</dbReference>
<evidence type="ECO:0000256" key="1">
    <source>
        <dbReference type="SAM" id="Coils"/>
    </source>
</evidence>
<name>A0AAN9EB47_CROPI</name>
<gene>
    <name evidence="2" type="ORF">RIF29_36142</name>
</gene>